<keyword evidence="1" id="KW-1133">Transmembrane helix</keyword>
<gene>
    <name evidence="2" type="ORF">LYNGBM3L_53300</name>
</gene>
<keyword evidence="1" id="KW-0812">Transmembrane</keyword>
<evidence type="ECO:0000256" key="1">
    <source>
        <dbReference type="SAM" id="Phobius"/>
    </source>
</evidence>
<keyword evidence="1" id="KW-0472">Membrane</keyword>
<feature type="transmembrane region" description="Helical" evidence="1">
    <location>
        <begin position="17"/>
        <end position="34"/>
    </location>
</feature>
<evidence type="ECO:0000313" key="3">
    <source>
        <dbReference type="Proteomes" id="UP000003959"/>
    </source>
</evidence>
<protein>
    <submittedName>
        <fullName evidence="2">Uncharacterized protein</fullName>
    </submittedName>
</protein>
<proteinExistence type="predicted"/>
<keyword evidence="3" id="KW-1185">Reference proteome</keyword>
<name>F4XYQ5_9CYAN</name>
<dbReference type="AlphaFoldDB" id="F4XYQ5"/>
<dbReference type="HOGENOM" id="CLU_2618130_0_0_3"/>
<organism evidence="2 3">
    <name type="scientific">Moorena producens 3L</name>
    <dbReference type="NCBI Taxonomy" id="489825"/>
    <lineage>
        <taxon>Bacteria</taxon>
        <taxon>Bacillati</taxon>
        <taxon>Cyanobacteriota</taxon>
        <taxon>Cyanophyceae</taxon>
        <taxon>Coleofasciculales</taxon>
        <taxon>Coleofasciculaceae</taxon>
        <taxon>Moorena</taxon>
    </lineage>
</organism>
<evidence type="ECO:0000313" key="2">
    <source>
        <dbReference type="EMBL" id="EGJ30196.1"/>
    </source>
</evidence>
<dbReference type="EMBL" id="GL890956">
    <property type="protein sequence ID" value="EGJ30196.1"/>
    <property type="molecule type" value="Genomic_DNA"/>
</dbReference>
<reference evidence="3" key="1">
    <citation type="journal article" date="2011" name="Proc. Natl. Acad. Sci. U.S.A.">
        <title>Genomic insights into the physiology and ecology of the marine filamentous cyanobacterium Lyngbya majuscula.</title>
        <authorList>
            <person name="Jones A.C."/>
            <person name="Monroe E.A."/>
            <person name="Podell S."/>
            <person name="Hess W.R."/>
            <person name="Klages S."/>
            <person name="Esquenazi E."/>
            <person name="Niessen S."/>
            <person name="Hoover H."/>
            <person name="Rothmann M."/>
            <person name="Lasken R.S."/>
            <person name="Yates J.R.III."/>
            <person name="Reinhardt R."/>
            <person name="Kube M."/>
            <person name="Burkart M.D."/>
            <person name="Allen E.E."/>
            <person name="Dorrestein P.C."/>
            <person name="Gerwick W.H."/>
            <person name="Gerwick L."/>
        </authorList>
    </citation>
    <scope>NUCLEOTIDE SEQUENCE [LARGE SCALE GENOMIC DNA]</scope>
    <source>
        <strain evidence="3">3L</strain>
    </source>
</reference>
<accession>F4XYQ5</accession>
<sequence>MVTFNFLTDYLRGRQEAIGMLAIGMLAIGMLAIGKGKSCVGCVRDGLAFIFSSNARVGTARPVTHHRVYILILLLMHP</sequence>
<dbReference type="Proteomes" id="UP000003959">
    <property type="component" value="Unassembled WGS sequence"/>
</dbReference>